<feature type="transmembrane region" description="Helical" evidence="9">
    <location>
        <begin position="189"/>
        <end position="219"/>
    </location>
</feature>
<feature type="transmembrane region" description="Helical" evidence="9">
    <location>
        <begin position="305"/>
        <end position="328"/>
    </location>
</feature>
<dbReference type="GO" id="GO:0016020">
    <property type="term" value="C:membrane"/>
    <property type="evidence" value="ECO:0007669"/>
    <property type="project" value="UniProtKB-SubCell"/>
</dbReference>
<evidence type="ECO:0000256" key="6">
    <source>
        <dbReference type="ARBA" id="ARBA00023170"/>
    </source>
</evidence>
<feature type="transmembrane region" description="Helical" evidence="9">
    <location>
        <begin position="68"/>
        <end position="87"/>
    </location>
</feature>
<dbReference type="SUPFAM" id="SSF81321">
    <property type="entry name" value="Family A G protein-coupled receptor-like"/>
    <property type="match status" value="1"/>
</dbReference>
<dbReference type="InterPro" id="IPR050125">
    <property type="entry name" value="GPCR_opsins"/>
</dbReference>
<feature type="transmembrane region" description="Helical" evidence="9">
    <location>
        <begin position="147"/>
        <end position="169"/>
    </location>
</feature>
<comment type="subcellular location">
    <subcellularLocation>
        <location evidence="1">Membrane</location>
        <topology evidence="1">Multi-pass membrane protein</topology>
    </subcellularLocation>
</comment>
<evidence type="ECO:0000313" key="12">
    <source>
        <dbReference type="Proteomes" id="UP000192578"/>
    </source>
</evidence>
<keyword evidence="5 9" id="KW-0472">Membrane</keyword>
<evidence type="ECO:0000256" key="4">
    <source>
        <dbReference type="ARBA" id="ARBA00023040"/>
    </source>
</evidence>
<keyword evidence="2 9" id="KW-0812">Transmembrane</keyword>
<evidence type="ECO:0000256" key="7">
    <source>
        <dbReference type="ARBA" id="ARBA00023224"/>
    </source>
</evidence>
<feature type="domain" description="G-protein coupled receptors family 1 profile" evidence="10">
    <location>
        <begin position="47"/>
        <end position="324"/>
    </location>
</feature>
<dbReference type="AlphaFoldDB" id="A0A1W0WS03"/>
<dbReference type="GO" id="GO:0007601">
    <property type="term" value="P:visual perception"/>
    <property type="evidence" value="ECO:0007669"/>
    <property type="project" value="UniProtKB-KW"/>
</dbReference>
<comment type="caution">
    <text evidence="11">The sequence shown here is derived from an EMBL/GenBank/DDBJ whole genome shotgun (WGS) entry which is preliminary data.</text>
</comment>
<accession>A0A1W0WS03</accession>
<dbReference type="Gene3D" id="1.20.1070.10">
    <property type="entry name" value="Rhodopsin 7-helix transmembrane proteins"/>
    <property type="match status" value="1"/>
</dbReference>
<feature type="transmembrane region" description="Helical" evidence="9">
    <location>
        <begin position="32"/>
        <end position="56"/>
    </location>
</feature>
<proteinExistence type="predicted"/>
<evidence type="ECO:0000256" key="2">
    <source>
        <dbReference type="ARBA" id="ARBA00022692"/>
    </source>
</evidence>
<evidence type="ECO:0000259" key="10">
    <source>
        <dbReference type="PROSITE" id="PS50262"/>
    </source>
</evidence>
<organism evidence="11 12">
    <name type="scientific">Hypsibius exemplaris</name>
    <name type="common">Freshwater tardigrade</name>
    <dbReference type="NCBI Taxonomy" id="2072580"/>
    <lineage>
        <taxon>Eukaryota</taxon>
        <taxon>Metazoa</taxon>
        <taxon>Ecdysozoa</taxon>
        <taxon>Tardigrada</taxon>
        <taxon>Eutardigrada</taxon>
        <taxon>Parachela</taxon>
        <taxon>Hypsibioidea</taxon>
        <taxon>Hypsibiidae</taxon>
        <taxon>Hypsibius</taxon>
    </lineage>
</organism>
<evidence type="ECO:0000256" key="1">
    <source>
        <dbReference type="ARBA" id="ARBA00004141"/>
    </source>
</evidence>
<keyword evidence="6" id="KW-0675">Receptor</keyword>
<evidence type="ECO:0000313" key="11">
    <source>
        <dbReference type="EMBL" id="OQV17957.1"/>
    </source>
</evidence>
<feature type="transmembrane region" description="Helical" evidence="9">
    <location>
        <begin position="107"/>
        <end position="127"/>
    </location>
</feature>
<evidence type="ECO:0000256" key="5">
    <source>
        <dbReference type="ARBA" id="ARBA00023136"/>
    </source>
</evidence>
<dbReference type="GO" id="GO:0004930">
    <property type="term" value="F:G protein-coupled receptor activity"/>
    <property type="evidence" value="ECO:0007669"/>
    <property type="project" value="UniProtKB-KW"/>
</dbReference>
<protein>
    <recommendedName>
        <fullName evidence="10">G-protein coupled receptors family 1 profile domain-containing protein</fullName>
    </recommendedName>
</protein>
<dbReference type="EMBL" id="MTYJ01000054">
    <property type="protein sequence ID" value="OQV17957.1"/>
    <property type="molecule type" value="Genomic_DNA"/>
</dbReference>
<keyword evidence="8" id="KW-0716">Sensory transduction</keyword>
<keyword evidence="3 9" id="KW-1133">Transmembrane helix</keyword>
<dbReference type="Proteomes" id="UP000192578">
    <property type="component" value="Unassembled WGS sequence"/>
</dbReference>
<dbReference type="PROSITE" id="PS50262">
    <property type="entry name" value="G_PROTEIN_RECEP_F1_2"/>
    <property type="match status" value="1"/>
</dbReference>
<evidence type="ECO:0000256" key="9">
    <source>
        <dbReference type="SAM" id="Phobius"/>
    </source>
</evidence>
<sequence length="345" mass="38713">MPVNGSSSFVLSYKNHENSTALTNSSAAEWSVIPVCFIISSVGGSLTNAAVLLAFVRDHRTLINPFTVHVIHLLLLNLINSLTQYPVGVAASLYTRWQPGPAICDLYLFGNSMFTAGTINIHGLIALNRAWAIVHPLSYRTRNTKRFSLQLCLGLWLFLWIVQFPNWLLNTILFRRPGECTYNSDAMPAYNAFLDVAVFTLPVLLVIASFVVVSVYKFVLARRHHSIRRNQVSVLRKQSQTVQRGNSELDGPPSDVSIVKVTLQTRQRKYMVLALLTASVVIFCLPSTIFFGLVVWIPGFWGHDFYVVSTVLVPVQLMLDPILFTLTLDKLQTAVGRVLRFKFQN</sequence>
<keyword evidence="12" id="KW-1185">Reference proteome</keyword>
<evidence type="ECO:0000256" key="8">
    <source>
        <dbReference type="ARBA" id="ARBA00023305"/>
    </source>
</evidence>
<keyword evidence="7" id="KW-0807">Transducer</keyword>
<dbReference type="PANTHER" id="PTHR24240">
    <property type="entry name" value="OPSIN"/>
    <property type="match status" value="1"/>
</dbReference>
<dbReference type="InterPro" id="IPR017452">
    <property type="entry name" value="GPCR_Rhodpsn_7TM"/>
</dbReference>
<dbReference type="InterPro" id="IPR000276">
    <property type="entry name" value="GPCR_Rhodpsn"/>
</dbReference>
<name>A0A1W0WS03_HYPEX</name>
<gene>
    <name evidence="11" type="ORF">BV898_07900</name>
</gene>
<reference evidence="12" key="1">
    <citation type="submission" date="2017-01" db="EMBL/GenBank/DDBJ databases">
        <title>Comparative genomics of anhydrobiosis in the tardigrade Hypsibius dujardini.</title>
        <authorList>
            <person name="Yoshida Y."/>
            <person name="Koutsovoulos G."/>
            <person name="Laetsch D."/>
            <person name="Stevens L."/>
            <person name="Kumar S."/>
            <person name="Horikawa D."/>
            <person name="Ishino K."/>
            <person name="Komine S."/>
            <person name="Tomita M."/>
            <person name="Blaxter M."/>
            <person name="Arakawa K."/>
        </authorList>
    </citation>
    <scope>NUCLEOTIDE SEQUENCE [LARGE SCALE GENOMIC DNA]</scope>
    <source>
        <strain evidence="12">Z151</strain>
    </source>
</reference>
<dbReference type="Pfam" id="PF00001">
    <property type="entry name" value="7tm_1"/>
    <property type="match status" value="1"/>
</dbReference>
<keyword evidence="4" id="KW-0297">G-protein coupled receptor</keyword>
<keyword evidence="8" id="KW-0844">Vision</keyword>
<dbReference type="CDD" id="cd00637">
    <property type="entry name" value="7tm_classA_rhodopsin-like"/>
    <property type="match status" value="1"/>
</dbReference>
<evidence type="ECO:0000256" key="3">
    <source>
        <dbReference type="ARBA" id="ARBA00022989"/>
    </source>
</evidence>
<feature type="transmembrane region" description="Helical" evidence="9">
    <location>
        <begin position="270"/>
        <end position="299"/>
    </location>
</feature>